<evidence type="ECO:0000256" key="5">
    <source>
        <dbReference type="ARBA" id="ARBA00023136"/>
    </source>
</evidence>
<dbReference type="Gene3D" id="1.20.1640.10">
    <property type="entry name" value="Multidrug efflux transporter AcrB transmembrane domain"/>
    <property type="match status" value="2"/>
</dbReference>
<name>A0A6G7XGP4_9MICO</name>
<dbReference type="Proteomes" id="UP000502677">
    <property type="component" value="Chromosome"/>
</dbReference>
<dbReference type="PANTHER" id="PTHR33406">
    <property type="entry name" value="MEMBRANE PROTEIN MJ1562-RELATED"/>
    <property type="match status" value="1"/>
</dbReference>
<dbReference type="SUPFAM" id="SSF82866">
    <property type="entry name" value="Multidrug efflux transporter AcrB transmembrane domain"/>
    <property type="match status" value="2"/>
</dbReference>
<evidence type="ECO:0000256" key="7">
    <source>
        <dbReference type="SAM" id="Phobius"/>
    </source>
</evidence>
<evidence type="ECO:0000256" key="6">
    <source>
        <dbReference type="SAM" id="Coils"/>
    </source>
</evidence>
<proteinExistence type="predicted"/>
<protein>
    <submittedName>
        <fullName evidence="9">MMPL family transporter</fullName>
    </submittedName>
</protein>
<feature type="transmembrane region" description="Helical" evidence="7">
    <location>
        <begin position="437"/>
        <end position="456"/>
    </location>
</feature>
<accession>A0A6G7XGP4</accession>
<keyword evidence="4 7" id="KW-1133">Transmembrane helix</keyword>
<comment type="subcellular location">
    <subcellularLocation>
        <location evidence="1">Cell membrane</location>
        <topology evidence="1">Multi-pass membrane protein</topology>
    </subcellularLocation>
</comment>
<dbReference type="EMBL" id="CP049863">
    <property type="protein sequence ID" value="QIK63567.1"/>
    <property type="molecule type" value="Genomic_DNA"/>
</dbReference>
<feature type="transmembrane region" description="Helical" evidence="7">
    <location>
        <begin position="624"/>
        <end position="650"/>
    </location>
</feature>
<feature type="transmembrane region" description="Helical" evidence="7">
    <location>
        <begin position="277"/>
        <end position="300"/>
    </location>
</feature>
<evidence type="ECO:0000256" key="3">
    <source>
        <dbReference type="ARBA" id="ARBA00022692"/>
    </source>
</evidence>
<feature type="transmembrane region" description="Helical" evidence="7">
    <location>
        <begin position="598"/>
        <end position="617"/>
    </location>
</feature>
<sequence length="799" mass="83393">MAELLFRVGRWSANHGWRVIGAWVVILALAVGGFIAGFGSLANSFDIPGTASSKVIDELQEKLPDFSGASGLVVIHTDNGKPFSAEQKAEYAKIISEATGDLPDVTSVVDPFASEKQRADQQAKIENGRAQIEQGRTQIEQGQAQLDAAKQMLPADQLAAQQQKLDDSLAELEAQSTQLENGAELLKLASDVKLVSEDGSVAVINVAFNEPRLELSEDAKQSVIDYFDKHGVDGISVDYSTDIAQSVPALFGPAEAIGLVIAAVVLLVMLGSVIAAALPLVTAITGVAIGVLASLAFSGILQMASITPVLGVMLGLAVGIDYSLFIVNRHRRQLAQGMAVKDSIALANGTAGNAVLFAGATVIVALVALNVTGVSFLGVMGTVGAVCIAIAVVIAVTLTPALLGLIGMRVLGRRSRTRLEAKATGGAKAKPMNTVRAILTIVATAVVLLLVAAPVLSMRLGLPDGGSEPKDSTTNNAYEISADAFGEGTNATLLATVKLPAGLSEQDTTATQLEVAKAIDGLDDVKAVVPIAVSDDGTLAAFQVKPAEGPNAESTEKLVHALRDPDVLEGTSLKGAELGVAGQAAINIDISQKLADVLPLYLSVVIGLSLLIMILVFRSLLVPLVATVGFVLSLFATYGALVAVFQWGWLGELFGITTPGPILSFLPVILVGILFGLAMDYQLFLASGMREAYVHGSSARLAVAQGFKAGRSVVIAAALIMVSVFGGFVFTESMMIRSVGFGLAVGVLLDAFIVRLLLMPALMHLLGKSAWWLPKWLDRLLPNVDVEGASLERTHGLHE</sequence>
<organism evidence="9 10">
    <name type="scientific">Leucobacter viscericola</name>
    <dbReference type="NCBI Taxonomy" id="2714935"/>
    <lineage>
        <taxon>Bacteria</taxon>
        <taxon>Bacillati</taxon>
        <taxon>Actinomycetota</taxon>
        <taxon>Actinomycetes</taxon>
        <taxon>Micrococcales</taxon>
        <taxon>Microbacteriaceae</taxon>
        <taxon>Leucobacter</taxon>
    </lineage>
</organism>
<keyword evidence="10" id="KW-1185">Reference proteome</keyword>
<dbReference type="KEGG" id="lvi:G7068_10430"/>
<keyword evidence="6" id="KW-0175">Coiled coil</keyword>
<feature type="transmembrane region" description="Helical" evidence="7">
    <location>
        <begin position="736"/>
        <end position="758"/>
    </location>
</feature>
<dbReference type="InterPro" id="IPR050545">
    <property type="entry name" value="Mycobact_MmpL"/>
</dbReference>
<dbReference type="Pfam" id="PF03176">
    <property type="entry name" value="MMPL"/>
    <property type="match status" value="2"/>
</dbReference>
<reference evidence="9 10" key="1">
    <citation type="submission" date="2020-03" db="EMBL/GenBank/DDBJ databases">
        <title>Leucobacter sp. nov., isolated from beetles.</title>
        <authorList>
            <person name="Hyun D.-W."/>
            <person name="Bae J.-W."/>
        </authorList>
    </citation>
    <scope>NUCLEOTIDE SEQUENCE [LARGE SCALE GENOMIC DNA]</scope>
    <source>
        <strain evidence="9 10">HDW9C</strain>
    </source>
</reference>
<dbReference type="GO" id="GO:0005886">
    <property type="term" value="C:plasma membrane"/>
    <property type="evidence" value="ECO:0007669"/>
    <property type="project" value="UniProtKB-SubCell"/>
</dbReference>
<dbReference type="InterPro" id="IPR004869">
    <property type="entry name" value="MMPL_dom"/>
</dbReference>
<dbReference type="PANTHER" id="PTHR33406:SF13">
    <property type="entry name" value="MEMBRANE PROTEIN YDFJ"/>
    <property type="match status" value="1"/>
</dbReference>
<feature type="transmembrane region" description="Helical" evidence="7">
    <location>
        <begin position="306"/>
        <end position="325"/>
    </location>
</feature>
<dbReference type="RefSeq" id="WP_166291813.1">
    <property type="nucleotide sequence ID" value="NZ_CP049863.1"/>
</dbReference>
<feature type="transmembrane region" description="Helical" evidence="7">
    <location>
        <begin position="250"/>
        <end position="270"/>
    </location>
</feature>
<dbReference type="InterPro" id="IPR000731">
    <property type="entry name" value="SSD"/>
</dbReference>
<feature type="transmembrane region" description="Helical" evidence="7">
    <location>
        <begin position="346"/>
        <end position="369"/>
    </location>
</feature>
<keyword evidence="3 7" id="KW-0812">Transmembrane</keyword>
<dbReference type="AlphaFoldDB" id="A0A6G7XGP4"/>
<gene>
    <name evidence="9" type="ORF">G7068_10430</name>
</gene>
<keyword evidence="5 7" id="KW-0472">Membrane</keyword>
<feature type="domain" description="SSD" evidence="8">
    <location>
        <begin position="272"/>
        <end position="405"/>
    </location>
</feature>
<evidence type="ECO:0000256" key="2">
    <source>
        <dbReference type="ARBA" id="ARBA00022475"/>
    </source>
</evidence>
<evidence type="ECO:0000313" key="10">
    <source>
        <dbReference type="Proteomes" id="UP000502677"/>
    </source>
</evidence>
<evidence type="ECO:0000256" key="4">
    <source>
        <dbReference type="ARBA" id="ARBA00022989"/>
    </source>
</evidence>
<feature type="transmembrane region" description="Helical" evidence="7">
    <location>
        <begin position="709"/>
        <end position="730"/>
    </location>
</feature>
<keyword evidence="2" id="KW-1003">Cell membrane</keyword>
<feature type="transmembrane region" description="Helical" evidence="7">
    <location>
        <begin position="662"/>
        <end position="688"/>
    </location>
</feature>
<feature type="coiled-coil region" evidence="6">
    <location>
        <begin position="132"/>
        <end position="189"/>
    </location>
</feature>
<feature type="transmembrane region" description="Helical" evidence="7">
    <location>
        <begin position="375"/>
        <end position="408"/>
    </location>
</feature>
<evidence type="ECO:0000256" key="1">
    <source>
        <dbReference type="ARBA" id="ARBA00004651"/>
    </source>
</evidence>
<dbReference type="PROSITE" id="PS50156">
    <property type="entry name" value="SSD"/>
    <property type="match status" value="1"/>
</dbReference>
<evidence type="ECO:0000259" key="8">
    <source>
        <dbReference type="PROSITE" id="PS50156"/>
    </source>
</evidence>
<feature type="transmembrane region" description="Helical" evidence="7">
    <location>
        <begin position="20"/>
        <end position="42"/>
    </location>
</feature>
<evidence type="ECO:0000313" key="9">
    <source>
        <dbReference type="EMBL" id="QIK63567.1"/>
    </source>
</evidence>